<evidence type="ECO:0000256" key="3">
    <source>
        <dbReference type="SAM" id="SignalP"/>
    </source>
</evidence>
<feature type="region of interest" description="Disordered" evidence="1">
    <location>
        <begin position="188"/>
        <end position="231"/>
    </location>
</feature>
<dbReference type="InterPro" id="IPR013783">
    <property type="entry name" value="Ig-like_fold"/>
</dbReference>
<keyword evidence="2" id="KW-0812">Transmembrane</keyword>
<sequence length="544" mass="58862">MESAYRTQKRLSALALAALLAVPAMPVMAQNAQPQPERETTEETKTPATDPADTKNPGTDGQDQKENLAGLVSISDIRVFIEGKESDAWEKGQRADLKLTLTSPRPTSAFTPSQPGKDPENLAVTRLSDAFKGGTPVITLASQQDKPLRLEVTFEDVAWRGKEDNFAFTLETAGGAARKDVRIYEVSEKEADRQDPEQNPENGTQTDPGTDGGDAYGGFGGSSGGEGSEPVKIQTATPHIIISKYTYGGESVQAGKKFDLSIEFRNTSKSLAVENILMSVETEEGLTITNSSNTFFFENLGAGAVRSQKIPMKALNMDKSSSPSCTVSFTYEYVDGDQRLEKTAQERIAIPVTEPDRFELEAPKDLTPAVAGQEYTLSVPYNNKGKGTVYNLEAYVEGDMTTLSPKQNLGNIDSGRSGSIDLILTPQEAGDHTFKAVIAWENTAGEEVKKSFELTLPVQENIPAAPEGGEMMPMEEETPSIPWGWLAAGLIVLAAAAFWWLRSRKKKKATLAKPGDVTALFDNPEPENSDSKDPKSGPDSHETL</sequence>
<keyword evidence="3" id="KW-0732">Signal</keyword>
<keyword evidence="2" id="KW-1133">Transmembrane helix</keyword>
<dbReference type="PANTHER" id="PTHR35902">
    <property type="entry name" value="S-LAYER DOMAIN-LIKE PROTEIN-RELATED"/>
    <property type="match status" value="1"/>
</dbReference>
<feature type="compositionally biased region" description="Basic and acidic residues" evidence="1">
    <location>
        <begin position="529"/>
        <end position="544"/>
    </location>
</feature>
<feature type="compositionally biased region" description="Basic and acidic residues" evidence="1">
    <location>
        <begin position="36"/>
        <end position="45"/>
    </location>
</feature>
<organism evidence="4 5">
    <name type="scientific">Faecalibaculum rodentium</name>
    <dbReference type="NCBI Taxonomy" id="1702221"/>
    <lineage>
        <taxon>Bacteria</taxon>
        <taxon>Bacillati</taxon>
        <taxon>Bacillota</taxon>
        <taxon>Erysipelotrichia</taxon>
        <taxon>Erysipelotrichales</taxon>
        <taxon>Erysipelotrichaceae</taxon>
        <taxon>Faecalibaculum</taxon>
    </lineage>
</organism>
<dbReference type="AlphaFoldDB" id="A0A1Q9YL03"/>
<gene>
    <name evidence="4" type="ORF">BO223_05155</name>
</gene>
<feature type="signal peptide" evidence="3">
    <location>
        <begin position="1"/>
        <end position="29"/>
    </location>
</feature>
<protein>
    <recommendedName>
        <fullName evidence="6">CARDB domain-containing protein</fullName>
    </recommendedName>
</protein>
<feature type="chain" id="PRO_5012932283" description="CARDB domain-containing protein" evidence="3">
    <location>
        <begin position="30"/>
        <end position="544"/>
    </location>
</feature>
<comment type="caution">
    <text evidence="4">The sequence shown here is derived from an EMBL/GenBank/DDBJ whole genome shotgun (WGS) entry which is preliminary data.</text>
</comment>
<dbReference type="Proteomes" id="UP000186758">
    <property type="component" value="Unassembled WGS sequence"/>
</dbReference>
<evidence type="ECO:0000313" key="5">
    <source>
        <dbReference type="Proteomes" id="UP000186758"/>
    </source>
</evidence>
<name>A0A1Q9YL03_9FIRM</name>
<feature type="transmembrane region" description="Helical" evidence="2">
    <location>
        <begin position="483"/>
        <end position="501"/>
    </location>
</feature>
<feature type="compositionally biased region" description="Gly residues" evidence="1">
    <location>
        <begin position="210"/>
        <end position="227"/>
    </location>
</feature>
<dbReference type="RefSeq" id="WP_075885223.1">
    <property type="nucleotide sequence ID" value="NZ_MPJZ01000050.1"/>
</dbReference>
<dbReference type="EMBL" id="MPJZ01000050">
    <property type="protein sequence ID" value="OLU45483.1"/>
    <property type="molecule type" value="Genomic_DNA"/>
</dbReference>
<evidence type="ECO:0008006" key="6">
    <source>
        <dbReference type="Google" id="ProtNLM"/>
    </source>
</evidence>
<dbReference type="Gene3D" id="2.60.40.10">
    <property type="entry name" value="Immunoglobulins"/>
    <property type="match status" value="1"/>
</dbReference>
<evidence type="ECO:0000313" key="4">
    <source>
        <dbReference type="EMBL" id="OLU45483.1"/>
    </source>
</evidence>
<proteinExistence type="predicted"/>
<feature type="region of interest" description="Disordered" evidence="1">
    <location>
        <begin position="507"/>
        <end position="544"/>
    </location>
</feature>
<dbReference type="PANTHER" id="PTHR35902:SF3">
    <property type="entry name" value="NPCBM-ASSOCIATED, NEW3 DOMAIN OF ALPHA-GALACTOSIDASE"/>
    <property type="match status" value="1"/>
</dbReference>
<reference evidence="4 5" key="1">
    <citation type="submission" date="2016-11" db="EMBL/GenBank/DDBJ databases">
        <title>Description of two novel members of the family Erysipelotrichaceae: Ileibacterium lipovorans gen. nov., sp. nov. and Dubosiella newyorkensis, gen. nov., sp. nov.</title>
        <authorList>
            <person name="Cox L.M."/>
            <person name="Sohn J."/>
            <person name="Tyrrell K.L."/>
            <person name="Citron D.M."/>
            <person name="Lawson P.A."/>
            <person name="Patel N.B."/>
            <person name="Iizumi T."/>
            <person name="Perez-Perez G.I."/>
            <person name="Goldstein E.J."/>
            <person name="Blaser M.J."/>
        </authorList>
    </citation>
    <scope>NUCLEOTIDE SEQUENCE [LARGE SCALE GENOMIC DNA]</scope>
    <source>
        <strain evidence="4 5">NYU-BL-K8</strain>
    </source>
</reference>
<evidence type="ECO:0000256" key="1">
    <source>
        <dbReference type="SAM" id="MobiDB-lite"/>
    </source>
</evidence>
<accession>A0A1Q9YL03</accession>
<feature type="region of interest" description="Disordered" evidence="1">
    <location>
        <begin position="29"/>
        <end position="67"/>
    </location>
</feature>
<evidence type="ECO:0000256" key="2">
    <source>
        <dbReference type="SAM" id="Phobius"/>
    </source>
</evidence>
<keyword evidence="2" id="KW-0472">Membrane</keyword>